<dbReference type="Proteomes" id="UP001153069">
    <property type="component" value="Unassembled WGS sequence"/>
</dbReference>
<reference evidence="1" key="1">
    <citation type="submission" date="2020-06" db="EMBL/GenBank/DDBJ databases">
        <authorList>
            <consortium name="Plant Systems Biology data submission"/>
        </authorList>
    </citation>
    <scope>NUCLEOTIDE SEQUENCE</scope>
    <source>
        <strain evidence="1">D6</strain>
    </source>
</reference>
<name>A0A9N8DXB8_9STRA</name>
<dbReference type="InterPro" id="IPR036865">
    <property type="entry name" value="CRAL-TRIO_dom_sf"/>
</dbReference>
<sequence length="245" mass="28015">MQRVRSEYSILGTYEDGVQAIRAFMDFAPKTLMSFTFNPHTGKSVLVIDGVVPLQELWREPKNVNITIRGCFYLCYATFPTLQCVRVGNTHVFELEGHSWGKGVMQAKNFVKLTNHTHGAFPSVIKETRFYNTPSVANMFFTMVNKFIPQEVSDRHKVGCKFSGGRLSNFYMVPTPEEASQRTFLNICIGLKIRMESEKAFSLDDFKPPAKEGSETLGNPERLLCWYSVENKERVENEKRTKTTN</sequence>
<evidence type="ECO:0008006" key="3">
    <source>
        <dbReference type="Google" id="ProtNLM"/>
    </source>
</evidence>
<evidence type="ECO:0000313" key="2">
    <source>
        <dbReference type="Proteomes" id="UP001153069"/>
    </source>
</evidence>
<dbReference type="EMBL" id="CAICTM010000316">
    <property type="protein sequence ID" value="CAB9507694.1"/>
    <property type="molecule type" value="Genomic_DNA"/>
</dbReference>
<dbReference type="AlphaFoldDB" id="A0A9N8DXB8"/>
<dbReference type="OrthoDB" id="6406821at2759"/>
<gene>
    <name evidence="1" type="ORF">SEMRO_317_G115650.1</name>
</gene>
<dbReference type="SUPFAM" id="SSF52087">
    <property type="entry name" value="CRAL/TRIO domain"/>
    <property type="match status" value="1"/>
</dbReference>
<evidence type="ECO:0000313" key="1">
    <source>
        <dbReference type="EMBL" id="CAB9507694.1"/>
    </source>
</evidence>
<keyword evidence="2" id="KW-1185">Reference proteome</keyword>
<proteinExistence type="predicted"/>
<organism evidence="1 2">
    <name type="scientific">Seminavis robusta</name>
    <dbReference type="NCBI Taxonomy" id="568900"/>
    <lineage>
        <taxon>Eukaryota</taxon>
        <taxon>Sar</taxon>
        <taxon>Stramenopiles</taxon>
        <taxon>Ochrophyta</taxon>
        <taxon>Bacillariophyta</taxon>
        <taxon>Bacillariophyceae</taxon>
        <taxon>Bacillariophycidae</taxon>
        <taxon>Naviculales</taxon>
        <taxon>Naviculaceae</taxon>
        <taxon>Seminavis</taxon>
    </lineage>
</organism>
<dbReference type="Gene3D" id="3.40.525.10">
    <property type="entry name" value="CRAL-TRIO lipid binding domain"/>
    <property type="match status" value="1"/>
</dbReference>
<accession>A0A9N8DXB8</accession>
<comment type="caution">
    <text evidence="1">The sequence shown here is derived from an EMBL/GenBank/DDBJ whole genome shotgun (WGS) entry which is preliminary data.</text>
</comment>
<protein>
    <recommendedName>
        <fullName evidence="3">CRAL-TRIO domain-containing protein</fullName>
    </recommendedName>
</protein>